<dbReference type="GO" id="GO:0043708">
    <property type="term" value="P:cell adhesion involved in biofilm formation"/>
    <property type="evidence" value="ECO:0007669"/>
    <property type="project" value="InterPro"/>
</dbReference>
<dbReference type="InterPro" id="IPR051398">
    <property type="entry name" value="Polysacch_Deacetylase"/>
</dbReference>
<evidence type="ECO:0000256" key="2">
    <source>
        <dbReference type="SAM" id="SignalP"/>
    </source>
</evidence>
<dbReference type="InterPro" id="IPR011330">
    <property type="entry name" value="Glyco_hydro/deAcase_b/a-brl"/>
</dbReference>
<dbReference type="OrthoDB" id="9814639at2"/>
<dbReference type="Gene3D" id="3.20.20.80">
    <property type="entry name" value="Glycosidases"/>
    <property type="match status" value="1"/>
</dbReference>
<dbReference type="Pfam" id="PF14883">
    <property type="entry name" value="GHL13"/>
    <property type="match status" value="1"/>
</dbReference>
<dbReference type="Gene3D" id="3.20.20.370">
    <property type="entry name" value="Glycoside hydrolase/deacetylase"/>
    <property type="match status" value="1"/>
</dbReference>
<evidence type="ECO:0000313" key="4">
    <source>
        <dbReference type="EMBL" id="PNS08554.1"/>
    </source>
</evidence>
<keyword evidence="5" id="KW-1185">Reference proteome</keyword>
<proteinExistence type="predicted"/>
<dbReference type="Pfam" id="PF01522">
    <property type="entry name" value="Polysacc_deac_1"/>
    <property type="match status" value="1"/>
</dbReference>
<evidence type="ECO:0000313" key="5">
    <source>
        <dbReference type="Proteomes" id="UP000236220"/>
    </source>
</evidence>
<keyword evidence="1 2" id="KW-0732">Signal</keyword>
<reference evidence="4 5" key="1">
    <citation type="submission" date="2017-08" db="EMBL/GenBank/DDBJ databases">
        <title>Lysobacter sylvestris genome.</title>
        <authorList>
            <person name="Zhang D.-C."/>
            <person name="Albuquerque L."/>
            <person name="Franca L."/>
            <person name="Froufe H.J.C."/>
            <person name="Barroso C."/>
            <person name="Egas C."/>
            <person name="Da Costa M."/>
            <person name="Margesin R."/>
        </authorList>
    </citation>
    <scope>NUCLEOTIDE SEQUENCE [LARGE SCALE GENOMIC DNA]</scope>
    <source>
        <strain evidence="4 5">AM20-91</strain>
    </source>
</reference>
<feature type="signal peptide" evidence="2">
    <location>
        <begin position="1"/>
        <end position="28"/>
    </location>
</feature>
<dbReference type="InterPro" id="IPR032772">
    <property type="entry name" value="PGA_deacetylase_PgaB_C"/>
</dbReference>
<protein>
    <submittedName>
        <fullName evidence="4">Poly-beta-1,6-N-acetyl-D-glucosamine N-deacetylase PgaB</fullName>
    </submittedName>
</protein>
<feature type="chain" id="PRO_5014398333" evidence="2">
    <location>
        <begin position="29"/>
        <end position="666"/>
    </location>
</feature>
<dbReference type="RefSeq" id="WP_103074899.1">
    <property type="nucleotide sequence ID" value="NZ_NPZB01000001.1"/>
</dbReference>
<dbReference type="PROSITE" id="PS51677">
    <property type="entry name" value="NODB"/>
    <property type="match status" value="1"/>
</dbReference>
<sequence>MPRVPVLVRSLQSLAILCLCAVAALARAAIVPAEVTVLCYHEISERKDALTPSYAVPPALLEKQLQWLKANGYHFISVQDILDARAHRKPLPLKPVLMTFDDGYESVYQNAWPILKREKIPAVVALVGHWMEVPEKDKVDFDGNKLPRKDLMSWAELKKMQDSGLIEIASHSFDLHRGILANPQGNREPAATALQWLPDQHRYESVNEYRQRIRQDFASNKALIAKRLGRAPRAIVWPYGRYNADVSKIGEQAGMPVGFNLDDGPNTATTPLSALRRELVMGDTTPEVLAHLLKVRERNVLDQGRAAKVAQIDLDYIYDKDPEQTEANLGRLLDRVQKLGINMVYLQAFADPDANGAADAVYFPNRHLPMRADLFNRVAWQLLTRTQVKRVFAWMPLLAWQPPASDPVSKDVVVTLPNKANHLAMGYPRLSPFSPRVRKWVKEIYEDLGRQATFDGILFHDDVTLSDYEDGSVWAKKQYRAWGLPQPLTTLRSDHALLLKWSERKTDFLDAFALDVADGVRAQQPGLLTARNLYAQVALNPESETWYSQSFRKSLQRYQYTAIMVMPYMEQAADPQAFYKDMVAKVKAAPHGINHTVFELQTVDWRKDDAPLPPAEVPDTIRMLYGLGVKHVGYYPDNMFNNTPDAALLRPVLDSKINPQDEEDDQ</sequence>
<dbReference type="GO" id="GO:0005975">
    <property type="term" value="P:carbohydrate metabolic process"/>
    <property type="evidence" value="ECO:0007669"/>
    <property type="project" value="InterPro"/>
</dbReference>
<organism evidence="4 5">
    <name type="scientific">Solilutibacter silvestris</name>
    <dbReference type="NCBI Taxonomy" id="1645665"/>
    <lineage>
        <taxon>Bacteria</taxon>
        <taxon>Pseudomonadati</taxon>
        <taxon>Pseudomonadota</taxon>
        <taxon>Gammaproteobacteria</taxon>
        <taxon>Lysobacterales</taxon>
        <taxon>Lysobacteraceae</taxon>
        <taxon>Solilutibacter</taxon>
    </lineage>
</organism>
<feature type="domain" description="NodB homology" evidence="3">
    <location>
        <begin position="94"/>
        <end position="344"/>
    </location>
</feature>
<dbReference type="PANTHER" id="PTHR34216:SF7">
    <property type="entry name" value="POLY-BETA-1,6-N-ACETYL-D-GLUCOSAMINE N-DEACETYLASE"/>
    <property type="match status" value="1"/>
</dbReference>
<dbReference type="SUPFAM" id="SSF88713">
    <property type="entry name" value="Glycoside hydrolase/deacetylase"/>
    <property type="match status" value="1"/>
</dbReference>
<dbReference type="Proteomes" id="UP000236220">
    <property type="component" value="Unassembled WGS sequence"/>
</dbReference>
<dbReference type="GO" id="GO:0016810">
    <property type="term" value="F:hydrolase activity, acting on carbon-nitrogen (but not peptide) bonds"/>
    <property type="evidence" value="ECO:0007669"/>
    <property type="project" value="InterPro"/>
</dbReference>
<dbReference type="EMBL" id="NPZB01000001">
    <property type="protein sequence ID" value="PNS08554.1"/>
    <property type="molecule type" value="Genomic_DNA"/>
</dbReference>
<dbReference type="NCBIfam" id="TIGR03938">
    <property type="entry name" value="deacetyl_PgaB"/>
    <property type="match status" value="1"/>
</dbReference>
<dbReference type="AlphaFoldDB" id="A0A2K1Q0K1"/>
<gene>
    <name evidence="4" type="ORF">Lysil_0183</name>
</gene>
<evidence type="ECO:0000259" key="3">
    <source>
        <dbReference type="PROSITE" id="PS51677"/>
    </source>
</evidence>
<dbReference type="InterPro" id="IPR023854">
    <property type="entry name" value="PGA_deacetylase_PgaB"/>
</dbReference>
<accession>A0A2K1Q0K1</accession>
<comment type="caution">
    <text evidence="4">The sequence shown here is derived from an EMBL/GenBank/DDBJ whole genome shotgun (WGS) entry which is preliminary data.</text>
</comment>
<evidence type="ECO:0000256" key="1">
    <source>
        <dbReference type="ARBA" id="ARBA00022729"/>
    </source>
</evidence>
<dbReference type="InterPro" id="IPR002509">
    <property type="entry name" value="NODB_dom"/>
</dbReference>
<dbReference type="PANTHER" id="PTHR34216">
    <property type="match status" value="1"/>
</dbReference>
<name>A0A2K1Q0K1_9GAMM</name>